<dbReference type="Pfam" id="PF00240">
    <property type="entry name" value="ubiquitin"/>
    <property type="match status" value="1"/>
</dbReference>
<dbReference type="RefSeq" id="XP_011663457.1">
    <property type="nucleotide sequence ID" value="XM_011665155.2"/>
</dbReference>
<dbReference type="InterPro" id="IPR027370">
    <property type="entry name" value="Znf-RING_euk"/>
</dbReference>
<dbReference type="GO" id="GO:0005634">
    <property type="term" value="C:nucleus"/>
    <property type="evidence" value="ECO:0000318"/>
    <property type="project" value="GO_Central"/>
</dbReference>
<dbReference type="Pfam" id="PF13445">
    <property type="entry name" value="zf-RING_UBOX"/>
    <property type="match status" value="1"/>
</dbReference>
<keyword evidence="1" id="KW-0479">Metal-binding</keyword>
<dbReference type="GO" id="GO:0019941">
    <property type="term" value="P:modification-dependent protein catabolic process"/>
    <property type="evidence" value="ECO:0000318"/>
    <property type="project" value="GO_Central"/>
</dbReference>
<dbReference type="EnsemblMetazoa" id="XM_011665155">
    <property type="protein sequence ID" value="XP_011663457"/>
    <property type="gene ID" value="LOC105437947"/>
</dbReference>
<evidence type="ECO:0000259" key="6">
    <source>
        <dbReference type="PROSITE" id="PS50089"/>
    </source>
</evidence>
<dbReference type="OrthoDB" id="1885901at2759"/>
<dbReference type="GeneID" id="105437947"/>
<feature type="domain" description="RING-type" evidence="6">
    <location>
        <begin position="20"/>
        <end position="63"/>
    </location>
</feature>
<dbReference type="GO" id="GO:0008270">
    <property type="term" value="F:zinc ion binding"/>
    <property type="evidence" value="ECO:0007669"/>
    <property type="project" value="UniProtKB-KW"/>
</dbReference>
<evidence type="ECO:0000256" key="3">
    <source>
        <dbReference type="ARBA" id="ARBA00022833"/>
    </source>
</evidence>
<evidence type="ECO:0000313" key="7">
    <source>
        <dbReference type="EnsemblMetazoa" id="XP_011663457"/>
    </source>
</evidence>
<dbReference type="InterPro" id="IPR017907">
    <property type="entry name" value="Znf_RING_CS"/>
</dbReference>
<evidence type="ECO:0000256" key="1">
    <source>
        <dbReference type="ARBA" id="ARBA00022723"/>
    </source>
</evidence>
<dbReference type="GO" id="GO:0031386">
    <property type="term" value="F:protein tag activity"/>
    <property type="evidence" value="ECO:0000318"/>
    <property type="project" value="GO_Central"/>
</dbReference>
<dbReference type="PROSITE" id="PS50089">
    <property type="entry name" value="ZF_RING_2"/>
    <property type="match status" value="1"/>
</dbReference>
<dbReference type="InParanoid" id="A0A7M7HCP4"/>
<dbReference type="PROSITE" id="PS00518">
    <property type="entry name" value="ZF_RING_1"/>
    <property type="match status" value="1"/>
</dbReference>
<dbReference type="SUPFAM" id="SSF54236">
    <property type="entry name" value="Ubiquitin-like"/>
    <property type="match status" value="1"/>
</dbReference>
<dbReference type="InterPro" id="IPR001841">
    <property type="entry name" value="Znf_RING"/>
</dbReference>
<accession>A0A7M7HCP4</accession>
<dbReference type="InterPro" id="IPR000626">
    <property type="entry name" value="Ubiquitin-like_dom"/>
</dbReference>
<sequence length="197" mass="21940">MESHVDLKSMYTDLVKNLNCAICQDVLKDARDLSCGHTYCLGCLQELVAINGWTSKIKCCVCQKETRIPSSGLNSLKQNYKLNCILDEQAVIMKRMNAQKASAKPTQQRGTTYVTETLQIYVHNLEGKSLSFYVRLSDTVDALKQQVADKSGIPANVQRLIYQGKQLEGSTTLEKYDIEKGSNIQLTLPGMGGHMTQ</sequence>
<name>A0A7M7HCP4_STRPU</name>
<dbReference type="Proteomes" id="UP000007110">
    <property type="component" value="Unassembled WGS sequence"/>
</dbReference>
<dbReference type="KEGG" id="spu:105437947"/>
<keyword evidence="8" id="KW-1185">Reference proteome</keyword>
<evidence type="ECO:0008006" key="9">
    <source>
        <dbReference type="Google" id="ProtNLM"/>
    </source>
</evidence>
<dbReference type="SUPFAM" id="SSF57850">
    <property type="entry name" value="RING/U-box"/>
    <property type="match status" value="1"/>
</dbReference>
<dbReference type="SMART" id="SM00184">
    <property type="entry name" value="RING"/>
    <property type="match status" value="1"/>
</dbReference>
<dbReference type="Gene3D" id="3.10.20.90">
    <property type="entry name" value="Phosphatidylinositol 3-kinase Catalytic Subunit, Chain A, domain 1"/>
    <property type="match status" value="1"/>
</dbReference>
<evidence type="ECO:0000256" key="2">
    <source>
        <dbReference type="ARBA" id="ARBA00022771"/>
    </source>
</evidence>
<keyword evidence="3" id="KW-0862">Zinc</keyword>
<dbReference type="InterPro" id="IPR029071">
    <property type="entry name" value="Ubiquitin-like_domsf"/>
</dbReference>
<dbReference type="PRINTS" id="PR00348">
    <property type="entry name" value="UBIQUITIN"/>
</dbReference>
<dbReference type="GO" id="GO:0005737">
    <property type="term" value="C:cytoplasm"/>
    <property type="evidence" value="ECO:0000318"/>
    <property type="project" value="GO_Central"/>
</dbReference>
<dbReference type="InterPro" id="IPR019956">
    <property type="entry name" value="Ubiquitin_dom"/>
</dbReference>
<evidence type="ECO:0000259" key="5">
    <source>
        <dbReference type="PROSITE" id="PS50053"/>
    </source>
</evidence>
<dbReference type="CDD" id="cd16449">
    <property type="entry name" value="RING-HC"/>
    <property type="match status" value="1"/>
</dbReference>
<keyword evidence="2 4" id="KW-0863">Zinc-finger</keyword>
<protein>
    <recommendedName>
        <fullName evidence="9">Ubiquitin</fullName>
    </recommendedName>
</protein>
<dbReference type="Gene3D" id="3.30.40.10">
    <property type="entry name" value="Zinc/RING finger domain, C3HC4 (zinc finger)"/>
    <property type="match status" value="1"/>
</dbReference>
<proteinExistence type="predicted"/>
<dbReference type="PANTHER" id="PTHR10666">
    <property type="entry name" value="UBIQUITIN"/>
    <property type="match status" value="1"/>
</dbReference>
<dbReference type="GO" id="GO:0031625">
    <property type="term" value="F:ubiquitin protein ligase binding"/>
    <property type="evidence" value="ECO:0000318"/>
    <property type="project" value="GO_Central"/>
</dbReference>
<dbReference type="PROSITE" id="PS50053">
    <property type="entry name" value="UBIQUITIN_2"/>
    <property type="match status" value="1"/>
</dbReference>
<reference evidence="7" key="2">
    <citation type="submission" date="2021-01" db="UniProtKB">
        <authorList>
            <consortium name="EnsemblMetazoa"/>
        </authorList>
    </citation>
    <scope>IDENTIFICATION</scope>
</reference>
<dbReference type="GO" id="GO:0016567">
    <property type="term" value="P:protein ubiquitination"/>
    <property type="evidence" value="ECO:0000318"/>
    <property type="project" value="GO_Central"/>
</dbReference>
<dbReference type="InterPro" id="IPR050158">
    <property type="entry name" value="Ubiquitin_ubiquitin-like"/>
</dbReference>
<evidence type="ECO:0000313" key="8">
    <source>
        <dbReference type="Proteomes" id="UP000007110"/>
    </source>
</evidence>
<evidence type="ECO:0000256" key="4">
    <source>
        <dbReference type="PROSITE-ProRule" id="PRU00175"/>
    </source>
</evidence>
<dbReference type="SMART" id="SM00213">
    <property type="entry name" value="UBQ"/>
    <property type="match status" value="1"/>
</dbReference>
<reference evidence="8" key="1">
    <citation type="submission" date="2015-02" db="EMBL/GenBank/DDBJ databases">
        <title>Genome sequencing for Strongylocentrotus purpuratus.</title>
        <authorList>
            <person name="Murali S."/>
            <person name="Liu Y."/>
            <person name="Vee V."/>
            <person name="English A."/>
            <person name="Wang M."/>
            <person name="Skinner E."/>
            <person name="Han Y."/>
            <person name="Muzny D.M."/>
            <person name="Worley K.C."/>
            <person name="Gibbs R.A."/>
        </authorList>
    </citation>
    <scope>NUCLEOTIDE SEQUENCE</scope>
</reference>
<feature type="domain" description="Ubiquitin-like" evidence="5">
    <location>
        <begin position="118"/>
        <end position="193"/>
    </location>
</feature>
<dbReference type="InterPro" id="IPR013083">
    <property type="entry name" value="Znf_RING/FYVE/PHD"/>
</dbReference>
<organism evidence="7 8">
    <name type="scientific">Strongylocentrotus purpuratus</name>
    <name type="common">Purple sea urchin</name>
    <dbReference type="NCBI Taxonomy" id="7668"/>
    <lineage>
        <taxon>Eukaryota</taxon>
        <taxon>Metazoa</taxon>
        <taxon>Echinodermata</taxon>
        <taxon>Eleutherozoa</taxon>
        <taxon>Echinozoa</taxon>
        <taxon>Echinoidea</taxon>
        <taxon>Euechinoidea</taxon>
        <taxon>Echinacea</taxon>
        <taxon>Camarodonta</taxon>
        <taxon>Echinidea</taxon>
        <taxon>Strongylocentrotidae</taxon>
        <taxon>Strongylocentrotus</taxon>
    </lineage>
</organism>
<dbReference type="AlphaFoldDB" id="A0A7M7HCP4"/>